<dbReference type="PANTHER" id="PTHR13887:SF41">
    <property type="entry name" value="THIOREDOXIN SUPERFAMILY PROTEIN"/>
    <property type="match status" value="1"/>
</dbReference>
<sequence length="213" mass="22766">MLIEAWADLVCPWCYIGKQHLDKALTTYQAHQGRYETEVTWRAYRLVPGMRGGSGTTLPEFMAQRSGLPAEAVAERLAMVTGVAADAGLDLRLDKALPVDTFDAHRVASLAAVEGQRGAVTERLMRAYATEGRDLSDHDTLCELAAECGLDAGAVRAVLASGDFTDQVGADEHRSRETGISGVPFLLVENRFAAGGAQDPEAIHALLDRAAAA</sequence>
<organism evidence="2 3">
    <name type="scientific">Streptomyces luteolus</name>
    <dbReference type="NCBI Taxonomy" id="3043615"/>
    <lineage>
        <taxon>Bacteria</taxon>
        <taxon>Bacillati</taxon>
        <taxon>Actinomycetota</taxon>
        <taxon>Actinomycetes</taxon>
        <taxon>Kitasatosporales</taxon>
        <taxon>Streptomycetaceae</taxon>
        <taxon>Streptomyces</taxon>
    </lineage>
</organism>
<evidence type="ECO:0000259" key="1">
    <source>
        <dbReference type="Pfam" id="PF01323"/>
    </source>
</evidence>
<dbReference type="RefSeq" id="WP_282537956.1">
    <property type="nucleotide sequence ID" value="NZ_JASCIS010000032.1"/>
</dbReference>
<dbReference type="EMBL" id="JASCIS010000032">
    <property type="protein sequence ID" value="MDI3422094.1"/>
    <property type="molecule type" value="Genomic_DNA"/>
</dbReference>
<name>A0ABT6T4W0_9ACTN</name>
<dbReference type="InterPro" id="IPR001853">
    <property type="entry name" value="DSBA-like_thioredoxin_dom"/>
</dbReference>
<proteinExistence type="predicted"/>
<comment type="caution">
    <text evidence="2">The sequence shown here is derived from an EMBL/GenBank/DDBJ whole genome shotgun (WGS) entry which is preliminary data.</text>
</comment>
<dbReference type="CDD" id="cd03024">
    <property type="entry name" value="DsbA_FrnE"/>
    <property type="match status" value="1"/>
</dbReference>
<dbReference type="Gene3D" id="3.40.30.10">
    <property type="entry name" value="Glutaredoxin"/>
    <property type="match status" value="1"/>
</dbReference>
<feature type="domain" description="DSBA-like thioredoxin" evidence="1">
    <location>
        <begin position="3"/>
        <end position="207"/>
    </location>
</feature>
<dbReference type="SUPFAM" id="SSF52833">
    <property type="entry name" value="Thioredoxin-like"/>
    <property type="match status" value="1"/>
</dbReference>
<protein>
    <submittedName>
        <fullName evidence="2">DsbA family oxidoreductase</fullName>
    </submittedName>
</protein>
<dbReference type="Proteomes" id="UP001237105">
    <property type="component" value="Unassembled WGS sequence"/>
</dbReference>
<reference evidence="2 3" key="1">
    <citation type="submission" date="2023-05" db="EMBL/GenBank/DDBJ databases">
        <title>Draft genome sequence of Streptomyces sp. B-S-A12 isolated from a cave soil in Thailand.</title>
        <authorList>
            <person name="Chamroensaksri N."/>
            <person name="Muangham S."/>
        </authorList>
    </citation>
    <scope>NUCLEOTIDE SEQUENCE [LARGE SCALE GENOMIC DNA]</scope>
    <source>
        <strain evidence="2 3">B-S-A12</strain>
    </source>
</reference>
<dbReference type="PANTHER" id="PTHR13887">
    <property type="entry name" value="GLUTATHIONE S-TRANSFERASE KAPPA"/>
    <property type="match status" value="1"/>
</dbReference>
<accession>A0ABT6T4W0</accession>
<evidence type="ECO:0000313" key="2">
    <source>
        <dbReference type="EMBL" id="MDI3422094.1"/>
    </source>
</evidence>
<dbReference type="Pfam" id="PF01323">
    <property type="entry name" value="DSBA"/>
    <property type="match status" value="1"/>
</dbReference>
<evidence type="ECO:0000313" key="3">
    <source>
        <dbReference type="Proteomes" id="UP001237105"/>
    </source>
</evidence>
<gene>
    <name evidence="2" type="ORF">QIT00_26680</name>
</gene>
<dbReference type="InterPro" id="IPR036249">
    <property type="entry name" value="Thioredoxin-like_sf"/>
</dbReference>
<keyword evidence="3" id="KW-1185">Reference proteome</keyword>